<evidence type="ECO:0000313" key="2">
    <source>
        <dbReference type="EMBL" id="ATA86083.1"/>
    </source>
</evidence>
<evidence type="ECO:0000259" key="1">
    <source>
        <dbReference type="Pfam" id="PF13568"/>
    </source>
</evidence>
<dbReference type="InterPro" id="IPR025665">
    <property type="entry name" value="Beta-barrel_OMP_2"/>
</dbReference>
<reference evidence="3" key="1">
    <citation type="submission" date="2017-06" db="EMBL/GenBank/DDBJ databases">
        <title>Capnocytophaga spp. assemblies.</title>
        <authorList>
            <person name="Gulvik C.A."/>
        </authorList>
    </citation>
    <scope>NUCLEOTIDE SEQUENCE [LARGE SCALE GENOMIC DNA]</scope>
    <source>
        <strain evidence="3">H1496</strain>
    </source>
</reference>
<dbReference type="KEGG" id="cgh:CGC50_02295"/>
<dbReference type="RefSeq" id="WP_095909512.1">
    <property type="nucleotide sequence ID" value="NZ_CAUPZR010000005.1"/>
</dbReference>
<evidence type="ECO:0000313" key="3">
    <source>
        <dbReference type="Proteomes" id="UP000217250"/>
    </source>
</evidence>
<dbReference type="InterPro" id="IPR000758">
    <property type="entry name" value="Enterovir_OMP"/>
</dbReference>
<dbReference type="EMBL" id="CP022386">
    <property type="protein sequence ID" value="ATA86083.1"/>
    <property type="molecule type" value="Genomic_DNA"/>
</dbReference>
<dbReference type="OrthoDB" id="947434at2"/>
<proteinExistence type="predicted"/>
<dbReference type="InterPro" id="IPR011250">
    <property type="entry name" value="OMP/PagP_B-barrel"/>
</dbReference>
<dbReference type="Proteomes" id="UP000217250">
    <property type="component" value="Chromosome"/>
</dbReference>
<dbReference type="SUPFAM" id="SSF56925">
    <property type="entry name" value="OMPA-like"/>
    <property type="match status" value="1"/>
</dbReference>
<dbReference type="Pfam" id="PF13568">
    <property type="entry name" value="OMP_b-brl_2"/>
    <property type="match status" value="1"/>
</dbReference>
<accession>A0A250FLV3</accession>
<dbReference type="GeneID" id="84807391"/>
<organism evidence="2 3">
    <name type="scientific">Capnocytophaga gingivalis</name>
    <dbReference type="NCBI Taxonomy" id="1017"/>
    <lineage>
        <taxon>Bacteria</taxon>
        <taxon>Pseudomonadati</taxon>
        <taxon>Bacteroidota</taxon>
        <taxon>Flavobacteriia</taxon>
        <taxon>Flavobacteriales</taxon>
        <taxon>Flavobacteriaceae</taxon>
        <taxon>Capnocytophaga</taxon>
    </lineage>
</organism>
<dbReference type="GO" id="GO:0044384">
    <property type="term" value="C:host outer membrane"/>
    <property type="evidence" value="ECO:0007669"/>
    <property type="project" value="InterPro"/>
</dbReference>
<name>A0A250FLV3_9FLAO</name>
<feature type="domain" description="Outer membrane protein beta-barrel" evidence="1">
    <location>
        <begin position="20"/>
        <end position="199"/>
    </location>
</feature>
<sequence>MNKIFTLIAVALVGYTPIKAQNVKLGVRAGANISTLTNFSSYRNTPEKIDTSEITTGLRMGGYIGSFIEYHITERIAIEGGFTYSYQGANFKTGKHTTTDTKNGNTIREETYNFNKGSHIVFNQLNLPTWLKYNFTSSLQAKTGIILGYLLSSNVKNSNDSYSPKPINRLDVGLGIGGEYNFSSGLFIDTNFTLGLTELKVKNSNNYTDPSFENRVFQIGVGYKF</sequence>
<dbReference type="AlphaFoldDB" id="A0A250FLV3"/>
<dbReference type="PROSITE" id="PS00695">
    <property type="entry name" value="ENT_VIR_OMP_2"/>
    <property type="match status" value="1"/>
</dbReference>
<protein>
    <recommendedName>
        <fullName evidence="1">Outer membrane protein beta-barrel domain-containing protein</fullName>
    </recommendedName>
</protein>
<gene>
    <name evidence="2" type="ORF">CGC50_02295</name>
</gene>